<dbReference type="EMBL" id="BMAO01031518">
    <property type="protein sequence ID" value="GFQ75637.1"/>
    <property type="molecule type" value="Genomic_DNA"/>
</dbReference>
<dbReference type="AlphaFoldDB" id="A0A8X6FBJ5"/>
<keyword evidence="2" id="KW-1185">Reference proteome</keyword>
<evidence type="ECO:0000313" key="2">
    <source>
        <dbReference type="Proteomes" id="UP000887116"/>
    </source>
</evidence>
<comment type="caution">
    <text evidence="1">The sequence shown here is derived from an EMBL/GenBank/DDBJ whole genome shotgun (WGS) entry which is preliminary data.</text>
</comment>
<reference evidence="1" key="1">
    <citation type="submission" date="2020-07" db="EMBL/GenBank/DDBJ databases">
        <title>Multicomponent nature underlies the extraordinary mechanical properties of spider dragline silk.</title>
        <authorList>
            <person name="Kono N."/>
            <person name="Nakamura H."/>
            <person name="Mori M."/>
            <person name="Yoshida Y."/>
            <person name="Ohtoshi R."/>
            <person name="Malay A.D."/>
            <person name="Moran D.A.P."/>
            <person name="Tomita M."/>
            <person name="Numata K."/>
            <person name="Arakawa K."/>
        </authorList>
    </citation>
    <scope>NUCLEOTIDE SEQUENCE</scope>
</reference>
<accession>A0A8X6FBJ5</accession>
<gene>
    <name evidence="1" type="ORF">TNCT_641751</name>
</gene>
<dbReference type="Proteomes" id="UP000887116">
    <property type="component" value="Unassembled WGS sequence"/>
</dbReference>
<evidence type="ECO:0000313" key="1">
    <source>
        <dbReference type="EMBL" id="GFQ75637.1"/>
    </source>
</evidence>
<proteinExistence type="predicted"/>
<sequence>MWNFLFFGGFCELASRFQRRPKHFLSSEERAGHTIRSSLALLIHSQQRVFVAVREKGNLSSTALRKKRTLTAELQVLFVTHNSSFKHV</sequence>
<name>A0A8X6FBJ5_TRICU</name>
<organism evidence="1 2">
    <name type="scientific">Trichonephila clavata</name>
    <name type="common">Joro spider</name>
    <name type="synonym">Nephila clavata</name>
    <dbReference type="NCBI Taxonomy" id="2740835"/>
    <lineage>
        <taxon>Eukaryota</taxon>
        <taxon>Metazoa</taxon>
        <taxon>Ecdysozoa</taxon>
        <taxon>Arthropoda</taxon>
        <taxon>Chelicerata</taxon>
        <taxon>Arachnida</taxon>
        <taxon>Araneae</taxon>
        <taxon>Araneomorphae</taxon>
        <taxon>Entelegynae</taxon>
        <taxon>Araneoidea</taxon>
        <taxon>Nephilidae</taxon>
        <taxon>Trichonephila</taxon>
    </lineage>
</organism>
<protein>
    <submittedName>
        <fullName evidence="1">Uncharacterized protein</fullName>
    </submittedName>
</protein>